<dbReference type="OrthoDB" id="5428081at2759"/>
<dbReference type="AlphaFoldDB" id="A0A7C8IBY7"/>
<gene>
    <name evidence="2" type="ORF">BDV95DRAFT_490267</name>
</gene>
<comment type="caution">
    <text evidence="2">The sequence shown here is derived from an EMBL/GenBank/DDBJ whole genome shotgun (WGS) entry which is preliminary data.</text>
</comment>
<dbReference type="Proteomes" id="UP000481861">
    <property type="component" value="Unassembled WGS sequence"/>
</dbReference>
<evidence type="ECO:0000256" key="1">
    <source>
        <dbReference type="SAM" id="MobiDB-lite"/>
    </source>
</evidence>
<dbReference type="EMBL" id="JAADJZ010000008">
    <property type="protein sequence ID" value="KAF2873272.1"/>
    <property type="molecule type" value="Genomic_DNA"/>
</dbReference>
<organism evidence="2 3">
    <name type="scientific">Massariosphaeria phaeospora</name>
    <dbReference type="NCBI Taxonomy" id="100035"/>
    <lineage>
        <taxon>Eukaryota</taxon>
        <taxon>Fungi</taxon>
        <taxon>Dikarya</taxon>
        <taxon>Ascomycota</taxon>
        <taxon>Pezizomycotina</taxon>
        <taxon>Dothideomycetes</taxon>
        <taxon>Pleosporomycetidae</taxon>
        <taxon>Pleosporales</taxon>
        <taxon>Pleosporales incertae sedis</taxon>
        <taxon>Massariosphaeria</taxon>
    </lineage>
</organism>
<keyword evidence="3" id="KW-1185">Reference proteome</keyword>
<evidence type="ECO:0000313" key="3">
    <source>
        <dbReference type="Proteomes" id="UP000481861"/>
    </source>
</evidence>
<evidence type="ECO:0000313" key="2">
    <source>
        <dbReference type="EMBL" id="KAF2873272.1"/>
    </source>
</evidence>
<sequence length="91" mass="10393">MPTPQTVRRWILTGAVTAITMTGTIYGAGLKSRQESHQEHKQILEATPEQRIAQLEAVRTELVRSKTEIERKMAQQTAHRRQREEEAKAAK</sequence>
<feature type="compositionally biased region" description="Basic and acidic residues" evidence="1">
    <location>
        <begin position="82"/>
        <end position="91"/>
    </location>
</feature>
<protein>
    <submittedName>
        <fullName evidence="2">Uncharacterized protein</fullName>
    </submittedName>
</protein>
<reference evidence="2 3" key="1">
    <citation type="submission" date="2020-01" db="EMBL/GenBank/DDBJ databases">
        <authorList>
            <consortium name="DOE Joint Genome Institute"/>
            <person name="Haridas S."/>
            <person name="Albert R."/>
            <person name="Binder M."/>
            <person name="Bloem J."/>
            <person name="Labutti K."/>
            <person name="Salamov A."/>
            <person name="Andreopoulos B."/>
            <person name="Baker S.E."/>
            <person name="Barry K."/>
            <person name="Bills G."/>
            <person name="Bluhm B.H."/>
            <person name="Cannon C."/>
            <person name="Castanera R."/>
            <person name="Culley D.E."/>
            <person name="Daum C."/>
            <person name="Ezra D."/>
            <person name="Gonzalez J.B."/>
            <person name="Henrissat B."/>
            <person name="Kuo A."/>
            <person name="Liang C."/>
            <person name="Lipzen A."/>
            <person name="Lutzoni F."/>
            <person name="Magnuson J."/>
            <person name="Mondo S."/>
            <person name="Nolan M."/>
            <person name="Ohm R."/>
            <person name="Pangilinan J."/>
            <person name="Park H.-J.H."/>
            <person name="Ramirez L."/>
            <person name="Alfaro M."/>
            <person name="Sun H."/>
            <person name="Tritt A."/>
            <person name="Yoshinaga Y."/>
            <person name="Zwiers L.-H.L."/>
            <person name="Turgeon B.G."/>
            <person name="Goodwin S.B."/>
            <person name="Spatafora J.W."/>
            <person name="Crous P.W."/>
            <person name="Grigoriev I.V."/>
        </authorList>
    </citation>
    <scope>NUCLEOTIDE SEQUENCE [LARGE SCALE GENOMIC DNA]</scope>
    <source>
        <strain evidence="2 3">CBS 611.86</strain>
    </source>
</reference>
<name>A0A7C8IBY7_9PLEO</name>
<proteinExistence type="predicted"/>
<accession>A0A7C8IBY7</accession>
<feature type="region of interest" description="Disordered" evidence="1">
    <location>
        <begin position="69"/>
        <end position="91"/>
    </location>
</feature>